<keyword evidence="11" id="KW-0106">Calcium</keyword>
<dbReference type="GO" id="GO:0045124">
    <property type="term" value="P:regulation of bone resorption"/>
    <property type="evidence" value="ECO:0007669"/>
    <property type="project" value="UniProtKB-ARBA"/>
</dbReference>
<feature type="disulfide bond" evidence="24">
    <location>
        <begin position="464"/>
        <end position="473"/>
    </location>
</feature>
<dbReference type="FunFam" id="2.10.25.10:FF:000036">
    <property type="entry name" value="Integrin beta"/>
    <property type="match status" value="1"/>
</dbReference>
<evidence type="ECO:0000256" key="5">
    <source>
        <dbReference type="ARBA" id="ARBA00022536"/>
    </source>
</evidence>
<evidence type="ECO:0000256" key="4">
    <source>
        <dbReference type="ARBA" id="ARBA00022475"/>
    </source>
</evidence>
<dbReference type="GO" id="GO:0033627">
    <property type="term" value="P:cell adhesion mediated by integrin"/>
    <property type="evidence" value="ECO:0007669"/>
    <property type="project" value="TreeGrafter"/>
</dbReference>
<dbReference type="PROSITE" id="PS00243">
    <property type="entry name" value="I_EGF_1"/>
    <property type="match status" value="1"/>
</dbReference>
<dbReference type="EMBL" id="AFYH01183307">
    <property type="status" value="NOT_ANNOTATED_CDS"/>
    <property type="molecule type" value="Genomic_DNA"/>
</dbReference>
<dbReference type="EMBL" id="AFYH01183305">
    <property type="status" value="NOT_ANNOTATED_CDS"/>
    <property type="molecule type" value="Genomic_DNA"/>
</dbReference>
<dbReference type="GO" id="GO:0051049">
    <property type="term" value="P:regulation of transport"/>
    <property type="evidence" value="ECO:0007669"/>
    <property type="project" value="UniProtKB-ARBA"/>
</dbReference>
<evidence type="ECO:0000256" key="20">
    <source>
        <dbReference type="ARBA" id="ARBA00023180"/>
    </source>
</evidence>
<evidence type="ECO:0000256" key="24">
    <source>
        <dbReference type="PIRSR" id="PIRSR002512-1"/>
    </source>
</evidence>
<feature type="disulfide bond" evidence="24">
    <location>
        <begin position="15"/>
        <end position="25"/>
    </location>
</feature>
<feature type="disulfide bond" evidence="24">
    <location>
        <begin position="525"/>
        <end position="530"/>
    </location>
</feature>
<dbReference type="GO" id="GO:0016477">
    <property type="term" value="P:cell migration"/>
    <property type="evidence" value="ECO:0007669"/>
    <property type="project" value="TreeGrafter"/>
</dbReference>
<dbReference type="SMART" id="SM01241">
    <property type="entry name" value="Integrin_b_cyt"/>
    <property type="match status" value="1"/>
</dbReference>
<dbReference type="GO" id="GO:0070051">
    <property type="term" value="F:fibrinogen binding"/>
    <property type="evidence" value="ECO:0007669"/>
    <property type="project" value="TreeGrafter"/>
</dbReference>
<keyword evidence="19 24" id="KW-1015">Disulfide bond</keyword>
<dbReference type="GO" id="GO:0031258">
    <property type="term" value="C:lamellipodium membrane"/>
    <property type="evidence" value="ECO:0007669"/>
    <property type="project" value="UniProtKB-SubCell"/>
</dbReference>
<dbReference type="Gene3D" id="3.40.50.410">
    <property type="entry name" value="von Willebrand factor, type A domain"/>
    <property type="match status" value="1"/>
</dbReference>
<keyword evidence="16" id="KW-0770">Synapse</keyword>
<dbReference type="Gene3D" id="2.10.25.10">
    <property type="entry name" value="Laminin"/>
    <property type="match status" value="2"/>
</dbReference>
<evidence type="ECO:0000256" key="3">
    <source>
        <dbReference type="ARBA" id="ARBA00007449"/>
    </source>
</evidence>
<evidence type="ECO:0000259" key="29">
    <source>
        <dbReference type="SMART" id="SM01241"/>
    </source>
</evidence>
<evidence type="ECO:0000256" key="7">
    <source>
        <dbReference type="ARBA" id="ARBA00022692"/>
    </source>
</evidence>
<keyword evidence="10" id="KW-0677">Repeat</keyword>
<dbReference type="SUPFAM" id="SSF103575">
    <property type="entry name" value="Plexin repeat"/>
    <property type="match status" value="1"/>
</dbReference>
<dbReference type="InterPro" id="IPR014836">
    <property type="entry name" value="Integrin_bsu_cyt_dom"/>
</dbReference>
<accession>H3AM01</accession>
<feature type="disulfide bond" evidence="24">
    <location>
        <begin position="376"/>
        <end position="388"/>
    </location>
</feature>
<dbReference type="FunCoup" id="H3AM01">
    <property type="interactions" value="923"/>
</dbReference>
<dbReference type="FunFam" id="3.30.1680.10:FF:000002">
    <property type="entry name" value="Integrin beta"/>
    <property type="match status" value="1"/>
</dbReference>
<dbReference type="GO" id="GO:0001968">
    <property type="term" value="F:fibronectin binding"/>
    <property type="evidence" value="ECO:0007669"/>
    <property type="project" value="TreeGrafter"/>
</dbReference>
<reference evidence="31" key="1">
    <citation type="submission" date="2011-08" db="EMBL/GenBank/DDBJ databases">
        <title>The draft genome of Latimeria chalumnae.</title>
        <authorList>
            <person name="Di Palma F."/>
            <person name="Alfoldi J."/>
            <person name="Johnson J."/>
            <person name="Berlin A."/>
            <person name="Gnerre S."/>
            <person name="Jaffe D."/>
            <person name="MacCallum I."/>
            <person name="Young S."/>
            <person name="Walker B.J."/>
            <person name="Lander E."/>
            <person name="Lindblad-Toh K."/>
        </authorList>
    </citation>
    <scope>NUCLEOTIDE SEQUENCE [LARGE SCALE GENOMIC DNA]</scope>
    <source>
        <strain evidence="31">Wild caught</strain>
    </source>
</reference>
<dbReference type="Bgee" id="ENSLACG00000009401">
    <property type="expression patterns" value="Expressed in pectoral fin and 2 other cell types or tissues"/>
</dbReference>
<evidence type="ECO:0000256" key="25">
    <source>
        <dbReference type="RuleBase" id="RU000633"/>
    </source>
</evidence>
<dbReference type="GO" id="GO:0005178">
    <property type="term" value="F:integrin binding"/>
    <property type="evidence" value="ECO:0007669"/>
    <property type="project" value="TreeGrafter"/>
</dbReference>
<dbReference type="EMBL" id="AFYH01183306">
    <property type="status" value="NOT_ANNOTATED_CDS"/>
    <property type="molecule type" value="Genomic_DNA"/>
</dbReference>
<evidence type="ECO:0000256" key="12">
    <source>
        <dbReference type="ARBA" id="ARBA00022842"/>
    </source>
</evidence>
<keyword evidence="5" id="KW-0245">EGF-like domain</keyword>
<dbReference type="GO" id="GO:0007229">
    <property type="term" value="P:integrin-mediated signaling pathway"/>
    <property type="evidence" value="ECO:0007669"/>
    <property type="project" value="UniProtKB-KW"/>
</dbReference>
<feature type="disulfide bond" evidence="24">
    <location>
        <begin position="234"/>
        <end position="275"/>
    </location>
</feature>
<dbReference type="InParanoid" id="H3AM01"/>
<evidence type="ECO:0000256" key="13">
    <source>
        <dbReference type="ARBA" id="ARBA00022889"/>
    </source>
</evidence>
<evidence type="ECO:0000256" key="9">
    <source>
        <dbReference type="ARBA" id="ARBA00022729"/>
    </source>
</evidence>
<reference evidence="30" key="3">
    <citation type="submission" date="2025-09" db="UniProtKB">
        <authorList>
            <consortium name="Ensembl"/>
        </authorList>
    </citation>
    <scope>IDENTIFICATION</scope>
</reference>
<proteinExistence type="inferred from homology"/>
<dbReference type="PROSITE" id="PS52047">
    <property type="entry name" value="I_EGF_2"/>
    <property type="match status" value="1"/>
</dbReference>
<dbReference type="Proteomes" id="UP000008672">
    <property type="component" value="Unassembled WGS sequence"/>
</dbReference>
<keyword evidence="18 26" id="KW-0472">Membrane</keyword>
<dbReference type="InterPro" id="IPR057243">
    <property type="entry name" value="Integrin_I-EGF_CS"/>
</dbReference>
<dbReference type="InterPro" id="IPR036465">
    <property type="entry name" value="vWFA_dom_sf"/>
</dbReference>
<evidence type="ECO:0000313" key="31">
    <source>
        <dbReference type="Proteomes" id="UP000008672"/>
    </source>
</evidence>
<dbReference type="AlphaFoldDB" id="H3AM01"/>
<dbReference type="InterPro" id="IPR057073">
    <property type="entry name" value="EGF_integrin_2"/>
</dbReference>
<evidence type="ECO:0000256" key="2">
    <source>
        <dbReference type="ARBA" id="ARBA00004282"/>
    </source>
</evidence>
<feature type="domain" description="Integrin beta subunit cytoplasmic" evidence="29">
    <location>
        <begin position="723"/>
        <end position="769"/>
    </location>
</feature>
<evidence type="ECO:0000256" key="14">
    <source>
        <dbReference type="ARBA" id="ARBA00022949"/>
    </source>
</evidence>
<dbReference type="OMA" id="AKWDTTH"/>
<evidence type="ECO:0000259" key="28">
    <source>
        <dbReference type="SMART" id="SM00423"/>
    </source>
</evidence>
<dbReference type="GeneTree" id="ENSGT01150000286919"/>
<evidence type="ECO:0000313" key="30">
    <source>
        <dbReference type="Ensembl" id="ENSLACP00000010672.1"/>
    </source>
</evidence>
<dbReference type="PIRSF" id="PIRSF002512">
    <property type="entry name" value="Integrin_B"/>
    <property type="match status" value="1"/>
</dbReference>
<dbReference type="GO" id="GO:0008284">
    <property type="term" value="P:positive regulation of cell population proliferation"/>
    <property type="evidence" value="ECO:0007669"/>
    <property type="project" value="UniProtKB-ARBA"/>
</dbReference>
<keyword evidence="31" id="KW-1185">Reference proteome</keyword>
<dbReference type="GO" id="GO:0007160">
    <property type="term" value="P:cell-matrix adhesion"/>
    <property type="evidence" value="ECO:0007669"/>
    <property type="project" value="TreeGrafter"/>
</dbReference>
<dbReference type="Gene3D" id="2.60.40.1510">
    <property type="entry name" value="ntegrin, alpha v. Chain A, domain 3"/>
    <property type="match status" value="1"/>
</dbReference>
<dbReference type="GO" id="GO:0070527">
    <property type="term" value="P:platelet aggregation"/>
    <property type="evidence" value="ECO:0007669"/>
    <property type="project" value="TreeGrafter"/>
</dbReference>
<evidence type="ECO:0000256" key="11">
    <source>
        <dbReference type="ARBA" id="ARBA00022837"/>
    </source>
</evidence>
<dbReference type="Pfam" id="PF00362">
    <property type="entry name" value="Integrin_beta"/>
    <property type="match status" value="1"/>
</dbReference>
<dbReference type="GO" id="GO:0009986">
    <property type="term" value="C:cell surface"/>
    <property type="evidence" value="ECO:0007669"/>
    <property type="project" value="TreeGrafter"/>
</dbReference>
<evidence type="ECO:0000256" key="21">
    <source>
        <dbReference type="ARBA" id="ARBA00023257"/>
    </source>
</evidence>
<name>H3AM01_LATCH</name>
<dbReference type="PANTHER" id="PTHR10082">
    <property type="entry name" value="INTEGRIN BETA SUBUNIT"/>
    <property type="match status" value="1"/>
</dbReference>
<dbReference type="eggNOG" id="KOG1226">
    <property type="taxonomic scope" value="Eukaryota"/>
</dbReference>
<feature type="disulfide bond" evidence="24">
    <location>
        <begin position="505"/>
        <end position="538"/>
    </location>
</feature>
<feature type="disulfide bond" evidence="24">
    <location>
        <begin position="563"/>
        <end position="569"/>
    </location>
</feature>
<keyword evidence="20" id="KW-0325">Glycoprotein</keyword>
<evidence type="ECO:0000256" key="1">
    <source>
        <dbReference type="ARBA" id="ARBA00004121"/>
    </source>
</evidence>
<dbReference type="GO" id="GO:0046872">
    <property type="term" value="F:metal ion binding"/>
    <property type="evidence" value="ECO:0007669"/>
    <property type="project" value="UniProtKB-KW"/>
</dbReference>
<dbReference type="FunFam" id="2.60.40.1510:FF:000004">
    <property type="entry name" value="Integrin beta"/>
    <property type="match status" value="1"/>
</dbReference>
<dbReference type="InterPro" id="IPR016201">
    <property type="entry name" value="PSI"/>
</dbReference>
<dbReference type="PRINTS" id="PR01186">
    <property type="entry name" value="INTEGRINB"/>
</dbReference>
<feature type="disulfide bond" evidence="24">
    <location>
        <begin position="28"/>
        <end position="40"/>
    </location>
</feature>
<dbReference type="Gene3D" id="1.20.5.100">
    <property type="entry name" value="Cytochrome c1, transmembrane anchor, C-terminal"/>
    <property type="match status" value="1"/>
</dbReference>
<organism evidence="30 31">
    <name type="scientific">Latimeria chalumnae</name>
    <name type="common">Coelacanth</name>
    <dbReference type="NCBI Taxonomy" id="7897"/>
    <lineage>
        <taxon>Eukaryota</taxon>
        <taxon>Metazoa</taxon>
        <taxon>Chordata</taxon>
        <taxon>Craniata</taxon>
        <taxon>Vertebrata</taxon>
        <taxon>Euteleostomi</taxon>
        <taxon>Coelacanthiformes</taxon>
        <taxon>Coelacanthidae</taxon>
        <taxon>Latimeria</taxon>
    </lineage>
</organism>
<dbReference type="PANTHER" id="PTHR10082:SF25">
    <property type="entry name" value="INTEGRIN BETA-3"/>
    <property type="match status" value="1"/>
</dbReference>
<dbReference type="Ensembl" id="ENSLACT00000010751.1">
    <property type="protein sequence ID" value="ENSLACP00000010672.1"/>
    <property type="gene ID" value="ENSLACG00000009401.1"/>
</dbReference>
<keyword evidence="15 26" id="KW-1133">Transmembrane helix</keyword>
<dbReference type="Pfam" id="PF17205">
    <property type="entry name" value="PSI_integrin"/>
    <property type="match status" value="1"/>
</dbReference>
<evidence type="ECO:0000256" key="26">
    <source>
        <dbReference type="SAM" id="Phobius"/>
    </source>
</evidence>
<dbReference type="EMBL" id="AFYH01183304">
    <property type="status" value="NOT_ANNOTATED_CDS"/>
    <property type="molecule type" value="Genomic_DNA"/>
</dbReference>
<gene>
    <name evidence="30" type="primary">ITGB3</name>
</gene>
<feature type="disulfide bond" evidence="24">
    <location>
        <begin position="510"/>
        <end position="523"/>
    </location>
</feature>
<dbReference type="InterPro" id="IPR032695">
    <property type="entry name" value="Integrin_dom_sf"/>
</dbReference>
<comment type="subcellular location">
    <subcellularLocation>
        <location evidence="2">Cell junction</location>
    </subcellularLocation>
    <subcellularLocation>
        <location evidence="25">Cell membrane</location>
        <topology evidence="25">Single-pass type I membrane protein</topology>
    </subcellularLocation>
    <subcellularLocation>
        <location evidence="1">Cell projection</location>
        <location evidence="1">Lamellipodium membrane</location>
    </subcellularLocation>
    <subcellularLocation>
        <location evidence="23">Postsynaptic cell membrane</location>
        <topology evidence="23">Single-pass type I membrane protein</topology>
    </subcellularLocation>
</comment>
<dbReference type="FunFam" id="2.10.25.10:FF:000075">
    <property type="entry name" value="Integrin beta"/>
    <property type="match status" value="1"/>
</dbReference>
<dbReference type="InterPro" id="IPR040622">
    <property type="entry name" value="EGF_integrin_1"/>
</dbReference>
<evidence type="ECO:0000256" key="16">
    <source>
        <dbReference type="ARBA" id="ARBA00023018"/>
    </source>
</evidence>
<dbReference type="GO" id="GO:0045211">
    <property type="term" value="C:postsynaptic membrane"/>
    <property type="evidence" value="ECO:0007669"/>
    <property type="project" value="UniProtKB-SubCell"/>
</dbReference>
<evidence type="ECO:0000259" key="27">
    <source>
        <dbReference type="SMART" id="SM00187"/>
    </source>
</evidence>
<dbReference type="InterPro" id="IPR033760">
    <property type="entry name" value="Integrin_beta_N"/>
</dbReference>
<dbReference type="FunFam" id="1.20.5.100:FF:000002">
    <property type="entry name" value="Integrin beta"/>
    <property type="match status" value="1"/>
</dbReference>
<keyword evidence="4" id="KW-1003">Cell membrane</keyword>
<feature type="domain" description="Integrin beta subunit VWA" evidence="27">
    <location>
        <begin position="14"/>
        <end position="437"/>
    </location>
</feature>
<evidence type="ECO:0000256" key="17">
    <source>
        <dbReference type="ARBA" id="ARBA00023037"/>
    </source>
</evidence>
<dbReference type="Pfam" id="PF08725">
    <property type="entry name" value="Integrin_b_cyt"/>
    <property type="match status" value="1"/>
</dbReference>
<comment type="similarity">
    <text evidence="3 25">Belongs to the integrin beta chain family.</text>
</comment>
<evidence type="ECO:0000256" key="8">
    <source>
        <dbReference type="ARBA" id="ARBA00022723"/>
    </source>
</evidence>
<dbReference type="Pfam" id="PF18372">
    <property type="entry name" value="I-EGF_1"/>
    <property type="match status" value="1"/>
</dbReference>
<feature type="domain" description="PSI" evidence="28">
    <location>
        <begin position="6"/>
        <end position="52"/>
    </location>
</feature>
<protein>
    <recommendedName>
        <fullName evidence="25">Integrin beta</fullName>
    </recommendedName>
</protein>
<feature type="disulfide bond" evidence="24">
    <location>
        <begin position="459"/>
        <end position="497"/>
    </location>
</feature>
<reference evidence="30" key="2">
    <citation type="submission" date="2025-08" db="UniProtKB">
        <authorList>
            <consortium name="Ensembl"/>
        </authorList>
    </citation>
    <scope>IDENTIFICATION</scope>
</reference>
<dbReference type="Gene3D" id="3.30.1680.10">
    <property type="entry name" value="ligand-binding face of the semaphorins, domain 2"/>
    <property type="match status" value="1"/>
</dbReference>
<evidence type="ECO:0000256" key="18">
    <source>
        <dbReference type="ARBA" id="ARBA00023136"/>
    </source>
</evidence>
<evidence type="ECO:0000256" key="23">
    <source>
        <dbReference type="ARBA" id="ARBA00035006"/>
    </source>
</evidence>
<evidence type="ECO:0000256" key="6">
    <source>
        <dbReference type="ARBA" id="ARBA00022553"/>
    </source>
</evidence>
<feature type="disulfide bond" evidence="24">
    <location>
        <begin position="18"/>
        <end position="51"/>
    </location>
</feature>
<keyword evidence="8" id="KW-0479">Metal-binding</keyword>
<feature type="disulfide bond" evidence="24">
    <location>
        <begin position="450"/>
        <end position="462"/>
    </location>
</feature>
<dbReference type="GO" id="GO:0030335">
    <property type="term" value="P:positive regulation of cell migration"/>
    <property type="evidence" value="ECO:0007669"/>
    <property type="project" value="UniProtKB-ARBA"/>
</dbReference>
<keyword evidence="13 25" id="KW-0130">Cell adhesion</keyword>
<dbReference type="GO" id="GO:0008305">
    <property type="term" value="C:integrin complex"/>
    <property type="evidence" value="ECO:0007669"/>
    <property type="project" value="TreeGrafter"/>
</dbReference>
<keyword evidence="14" id="KW-0965">Cell junction</keyword>
<evidence type="ECO:0000256" key="19">
    <source>
        <dbReference type="ARBA" id="ARBA00023157"/>
    </source>
</evidence>
<keyword evidence="7 25" id="KW-0812">Transmembrane</keyword>
<feature type="disulfide bond" evidence="24">
    <location>
        <begin position="435"/>
        <end position="439"/>
    </location>
</feature>
<feature type="transmembrane region" description="Helical" evidence="26">
    <location>
        <begin position="698"/>
        <end position="722"/>
    </location>
</feature>
<keyword evidence="9" id="KW-0732">Signal</keyword>
<keyword evidence="21" id="KW-0628">Postsynaptic cell membrane</keyword>
<dbReference type="HOGENOM" id="CLU_011772_0_1_1"/>
<keyword evidence="6" id="KW-0597">Phosphoprotein</keyword>
<evidence type="ECO:0000256" key="22">
    <source>
        <dbReference type="ARBA" id="ARBA00023273"/>
    </source>
</evidence>
<dbReference type="SUPFAM" id="SSF69179">
    <property type="entry name" value="Integrin domains"/>
    <property type="match status" value="1"/>
</dbReference>
<keyword evidence="17 25" id="KW-0401">Integrin</keyword>
<evidence type="ECO:0000256" key="15">
    <source>
        <dbReference type="ARBA" id="ARBA00022989"/>
    </source>
</evidence>
<dbReference type="SMART" id="SM00187">
    <property type="entry name" value="INB"/>
    <property type="match status" value="1"/>
</dbReference>
<dbReference type="GO" id="GO:0005925">
    <property type="term" value="C:focal adhesion"/>
    <property type="evidence" value="ECO:0007669"/>
    <property type="project" value="UniProtKB-ARBA"/>
</dbReference>
<dbReference type="SMART" id="SM00423">
    <property type="entry name" value="PSI"/>
    <property type="match status" value="1"/>
</dbReference>
<evidence type="ECO:0000256" key="10">
    <source>
        <dbReference type="ARBA" id="ARBA00022737"/>
    </source>
</evidence>
<dbReference type="STRING" id="7897.ENSLACP00000010672"/>
<dbReference type="Pfam" id="PF23105">
    <property type="entry name" value="EGF_integrin"/>
    <property type="match status" value="1"/>
</dbReference>
<feature type="disulfide bond" evidence="24">
    <location>
        <begin position="179"/>
        <end position="186"/>
    </location>
</feature>
<dbReference type="SUPFAM" id="SSF53300">
    <property type="entry name" value="vWA-like"/>
    <property type="match status" value="1"/>
</dbReference>
<sequence>FSGANICTSRGVTSCRACLAVHPTCGWCFQEDFSQGASRCDLKENLLENGCTKDNVEFLESMVFTLENNPLSSKGSGSAAEITQMSPQKLRLNLRPDDSRVFTIQVRQVEDYPVDIYYLMDLSYSMQDDLRNIQNLGTNLAKEMRKLTSNIRIGFGAFVDKPMSPYQFLTPKEAVSNPCYEASSYCLPMFGYKHVLKLTNQVQSFNEKVQEQNVSRNRDAPEGGFDAIIQATVCNEKIGWRKEASHLLVFTTDAKTHTALDGRMAGLVLPNDGLCHIGNDNHYSASTTLDYPSLGLITEKLSEKNINLIFAVTGAVVDLYKNYSDLIPGTTVGILTQDSSNVIQLITASYSKIRSKVELEIRDRPEELSLSFNATCLNNEVIPGQSFCSGLKIGDTVSFSVEAKVRGCPIEKHKTFTIKPVGFKDTLTIEVNFTCDCQCEAKAEPDSPKCHNGNGTYECGICHCKPGRLGPQCECAHDDYNPSQQDQCISKEGEPVCHGKGDCICGQCVCHTNSFGKFWGRFCECDDSSCLHYKGEMCSVSHGSCCIGDALIEQFWTKHFWSCQDVDNCAVVDSLLLGYKTYCLLGQILCIPIGSKLPSSRTILACPKECMLKKCNMKKKSFYQGLFRGEEEAAYERHCRKNLLLGIPELLDSAPKGSRINWKRKKDSVKQRKLQYFDFSTSAILYFVLVLTECPKGADVLVALLSVMAAILFIGLATLLIWKLLITIHDRREFAKFEEERAKAKWDVVNNPLYKGATSTFTNITYRGN</sequence>
<feature type="disulfide bond" evidence="24">
    <location>
        <begin position="503"/>
        <end position="508"/>
    </location>
</feature>
<keyword evidence="12" id="KW-0460">Magnesium</keyword>
<dbReference type="InterPro" id="IPR015812">
    <property type="entry name" value="Integrin_bsu"/>
</dbReference>
<dbReference type="InterPro" id="IPR002369">
    <property type="entry name" value="Integrin_bsu_VWA"/>
</dbReference>
<keyword evidence="22" id="KW-0966">Cell projection</keyword>
<dbReference type="FunFam" id="3.40.50.410:FF:000002">
    <property type="entry name" value="Integrin beta"/>
    <property type="match status" value="1"/>
</dbReference>